<evidence type="ECO:0000259" key="8">
    <source>
        <dbReference type="Pfam" id="PF00725"/>
    </source>
</evidence>
<evidence type="ECO:0000313" key="9">
    <source>
        <dbReference type="EMBL" id="KFE35820.1"/>
    </source>
</evidence>
<keyword evidence="10" id="KW-1185">Reference proteome</keyword>
<dbReference type="Gene3D" id="3.90.226.10">
    <property type="entry name" value="2-enoyl-CoA Hydratase, Chain A, domain 1"/>
    <property type="match status" value="1"/>
</dbReference>
<dbReference type="STRING" id="1317124.DW2_04305"/>
<protein>
    <submittedName>
        <fullName evidence="9">3-hydroxyacyl-CoA dehydrogenase</fullName>
    </submittedName>
</protein>
<evidence type="ECO:0000313" key="10">
    <source>
        <dbReference type="Proteomes" id="UP000028607"/>
    </source>
</evidence>
<dbReference type="GO" id="GO:0003857">
    <property type="term" value="F:(3S)-3-hydroxyacyl-CoA dehydrogenase (NAD+) activity"/>
    <property type="evidence" value="ECO:0007669"/>
    <property type="project" value="TreeGrafter"/>
</dbReference>
<dbReference type="Proteomes" id="UP000028607">
    <property type="component" value="Unassembled WGS sequence"/>
</dbReference>
<evidence type="ECO:0000256" key="3">
    <source>
        <dbReference type="ARBA" id="ARBA00022963"/>
    </source>
</evidence>
<evidence type="ECO:0000256" key="7">
    <source>
        <dbReference type="ARBA" id="ARBA00023268"/>
    </source>
</evidence>
<dbReference type="PANTHER" id="PTHR23309">
    <property type="entry name" value="3-HYDROXYACYL-COA DEHYROGENASE"/>
    <property type="match status" value="1"/>
</dbReference>
<name>A0A085TYM3_9RHOB</name>
<dbReference type="GO" id="GO:0006635">
    <property type="term" value="P:fatty acid beta-oxidation"/>
    <property type="evidence" value="ECO:0007669"/>
    <property type="project" value="TreeGrafter"/>
</dbReference>
<evidence type="ECO:0000256" key="2">
    <source>
        <dbReference type="ARBA" id="ARBA00011245"/>
    </source>
</evidence>
<dbReference type="EMBL" id="AQRC01000003">
    <property type="protein sequence ID" value="KFE35820.1"/>
    <property type="molecule type" value="Genomic_DNA"/>
</dbReference>
<dbReference type="Pfam" id="PF00378">
    <property type="entry name" value="ECH_1"/>
    <property type="match status" value="1"/>
</dbReference>
<dbReference type="PATRIC" id="fig|1317124.6.peg.869"/>
<dbReference type="eggNOG" id="COG1250">
    <property type="taxonomic scope" value="Bacteria"/>
</dbReference>
<dbReference type="CDD" id="cd06558">
    <property type="entry name" value="crotonase-like"/>
    <property type="match status" value="1"/>
</dbReference>
<dbReference type="GO" id="GO:0004300">
    <property type="term" value="F:enoyl-CoA hydratase activity"/>
    <property type="evidence" value="ECO:0007669"/>
    <property type="project" value="UniProtKB-ARBA"/>
</dbReference>
<comment type="caution">
    <text evidence="9">The sequence shown here is derived from an EMBL/GenBank/DDBJ whole genome shotgun (WGS) entry which is preliminary data.</text>
</comment>
<dbReference type="AlphaFoldDB" id="A0A085TYM3"/>
<dbReference type="InterPro" id="IPR006108">
    <property type="entry name" value="3HC_DH_C"/>
</dbReference>
<keyword evidence="4" id="KW-0576">Peroxisome</keyword>
<dbReference type="Gene3D" id="1.10.1040.50">
    <property type="match status" value="1"/>
</dbReference>
<feature type="domain" description="3-hydroxyacyl-CoA dehydrogenase C-terminal" evidence="8">
    <location>
        <begin position="445"/>
        <end position="530"/>
    </location>
</feature>
<dbReference type="SUPFAM" id="SSF48179">
    <property type="entry name" value="6-phosphogluconate dehydrogenase C-terminal domain-like"/>
    <property type="match status" value="2"/>
</dbReference>
<keyword evidence="3" id="KW-0443">Lipid metabolism</keyword>
<dbReference type="InterPro" id="IPR001753">
    <property type="entry name" value="Enoyl-CoA_hydra/iso"/>
</dbReference>
<dbReference type="GO" id="GO:0016853">
    <property type="term" value="F:isomerase activity"/>
    <property type="evidence" value="ECO:0007669"/>
    <property type="project" value="UniProtKB-KW"/>
</dbReference>
<sequence length="653" mass="69246">MRTQDGLAWITLCAHDENGVPLGFTPDLRSAIAEVLDLVEGDRHLRGVIVQGDADGWPVASDPIDDFSTDFDAPDLGALCSRLAGLGRPVLARLSGVISGGALALSQVADLRIAEAGTVFVTHAFALGAFPSAGTLVRLARRVGGARAISFVTGGGPIEATAGISRGLCDLTLTHPDPAQISAALKLLISEGVPRADAALDDPGGYLSALAPLRETFAETPFAEVGHRLLEVVESALLLPLDEALSFEQVAFEELSAEPLSHALRHAAACEVLAQHLPGELRPLDPPAPMRIGLWEQPASLAAAFLEAGHQVALGASDLDSVEPIFASIAEIQEERVRQGALEADRQEIDWARLGVAVGAAGFSGCDALIVPGDANEEWPEAALLAETRANAPAPASVPILIRAGGICEIVPAADQDREALRRLAALLRQGDERVVLGGPGAGGIVEHLRLAYIAAAERSVLAGASVAQVDMALRREGFIKAPLRLADEIGIDRVMEQFARLKRAPGPLLSLLALEGNFGRRHGRGFYHWSGGEARPVLEQGEVLTALRREAGIVPRRLSNSQIRARVMAELANEGAWLLQHSRIHRACDVDFAARHALGLPETLGGLMFAADREGLLTTRKLLRTLREEGAREPATLWDVLIRNGNRFADLG</sequence>
<comment type="subunit">
    <text evidence="2">Monomer.</text>
</comment>
<keyword evidence="7" id="KW-0511">Multifunctional enzyme</keyword>
<dbReference type="eggNOG" id="COG1024">
    <property type="taxonomic scope" value="Bacteria"/>
</dbReference>
<evidence type="ECO:0000256" key="4">
    <source>
        <dbReference type="ARBA" id="ARBA00023140"/>
    </source>
</evidence>
<proteinExistence type="predicted"/>
<dbReference type="SUPFAM" id="SSF52096">
    <property type="entry name" value="ClpP/crotonase"/>
    <property type="match status" value="1"/>
</dbReference>
<dbReference type="Pfam" id="PF00725">
    <property type="entry name" value="3HCDH"/>
    <property type="match status" value="1"/>
</dbReference>
<keyword evidence="5" id="KW-0413">Isomerase</keyword>
<dbReference type="InterPro" id="IPR008927">
    <property type="entry name" value="6-PGluconate_DH-like_C_sf"/>
</dbReference>
<keyword evidence="6" id="KW-0456">Lyase</keyword>
<reference evidence="9 10" key="2">
    <citation type="journal article" date="2015" name="Antonie Van Leeuwenhoek">
        <title>Thioclava indica sp. nov., isolated from surface seawater of the Indian Ocean.</title>
        <authorList>
            <person name="Liu Y."/>
            <person name="Lai Q."/>
            <person name="Du J."/>
            <person name="Xu H."/>
            <person name="Jiang L."/>
            <person name="Shao Z."/>
        </authorList>
    </citation>
    <scope>NUCLEOTIDE SEQUENCE [LARGE SCALE GENOMIC DNA]</scope>
    <source>
        <strain evidence="9 10">13D2W-2</strain>
    </source>
</reference>
<organism evidence="9 10">
    <name type="scientific">Thioclava atlantica</name>
    <dbReference type="NCBI Taxonomy" id="1317124"/>
    <lineage>
        <taxon>Bacteria</taxon>
        <taxon>Pseudomonadati</taxon>
        <taxon>Pseudomonadota</taxon>
        <taxon>Alphaproteobacteria</taxon>
        <taxon>Rhodobacterales</taxon>
        <taxon>Paracoccaceae</taxon>
        <taxon>Thioclava</taxon>
    </lineage>
</organism>
<dbReference type="PANTHER" id="PTHR23309:SF49">
    <property type="entry name" value="PEROXISOMAL BIFUNCTIONAL ENZYME"/>
    <property type="match status" value="1"/>
</dbReference>
<comment type="subcellular location">
    <subcellularLocation>
        <location evidence="1">Peroxisome</location>
    </subcellularLocation>
</comment>
<evidence type="ECO:0000256" key="5">
    <source>
        <dbReference type="ARBA" id="ARBA00023235"/>
    </source>
</evidence>
<reference evidence="10" key="1">
    <citation type="submission" date="2013-04" db="EMBL/GenBank/DDBJ databases">
        <title>Thioclava sp. 13D2W-2 Genome Sequencing.</title>
        <authorList>
            <person name="Lai Q."/>
            <person name="Li G."/>
            <person name="Shao Z."/>
        </authorList>
    </citation>
    <scope>NUCLEOTIDE SEQUENCE [LARGE SCALE GENOMIC DNA]</scope>
    <source>
        <strain evidence="10">13D2W-2</strain>
    </source>
</reference>
<dbReference type="InterPro" id="IPR029045">
    <property type="entry name" value="ClpP/crotonase-like_dom_sf"/>
</dbReference>
<gene>
    <name evidence="9" type="ORF">DW2_04305</name>
</gene>
<evidence type="ECO:0000256" key="1">
    <source>
        <dbReference type="ARBA" id="ARBA00004275"/>
    </source>
</evidence>
<accession>A0A085TYM3</accession>
<evidence type="ECO:0000256" key="6">
    <source>
        <dbReference type="ARBA" id="ARBA00023239"/>
    </source>
</evidence>
<keyword evidence="3" id="KW-0442">Lipid degradation</keyword>